<name>A0A6C2YKM7_9BACT</name>
<sequence length="69" mass="7556">MKDRAIPMDWDGLRAMIDGTPKRKQPCQFGAELLRVSEASPGFEPGVAVLQTAAFPLGDEADHFKNRIG</sequence>
<dbReference type="InParanoid" id="A0A6C2YKM7"/>
<evidence type="ECO:0000313" key="1">
    <source>
        <dbReference type="EMBL" id="VIP01663.1"/>
    </source>
</evidence>
<dbReference type="EMBL" id="LR586016">
    <property type="protein sequence ID" value="VIP01663.1"/>
    <property type="molecule type" value="Genomic_DNA"/>
</dbReference>
<gene>
    <name evidence="1" type="ORF">GMBLW1_22970</name>
</gene>
<proteinExistence type="predicted"/>
<dbReference type="Proteomes" id="UP000464378">
    <property type="component" value="Chromosome"/>
</dbReference>
<dbReference type="KEGG" id="tim:GMBLW1_22970"/>
<reference evidence="1" key="1">
    <citation type="submission" date="2019-04" db="EMBL/GenBank/DDBJ databases">
        <authorList>
            <consortium name="Science for Life Laboratories"/>
        </authorList>
    </citation>
    <scope>NUCLEOTIDE SEQUENCE</scope>
    <source>
        <strain evidence="1">MBLW1</strain>
    </source>
</reference>
<dbReference type="AlphaFoldDB" id="A0A6C2YKM7"/>
<organism evidence="1">
    <name type="scientific">Tuwongella immobilis</name>
    <dbReference type="NCBI Taxonomy" id="692036"/>
    <lineage>
        <taxon>Bacteria</taxon>
        <taxon>Pseudomonadati</taxon>
        <taxon>Planctomycetota</taxon>
        <taxon>Planctomycetia</taxon>
        <taxon>Gemmatales</taxon>
        <taxon>Gemmataceae</taxon>
        <taxon>Tuwongella</taxon>
    </lineage>
</organism>
<accession>A0A6C2YKM7</accession>
<keyword evidence="2" id="KW-1185">Reference proteome</keyword>
<dbReference type="EMBL" id="LR593887">
    <property type="protein sequence ID" value="VTR99077.1"/>
    <property type="molecule type" value="Genomic_DNA"/>
</dbReference>
<evidence type="ECO:0000313" key="2">
    <source>
        <dbReference type="Proteomes" id="UP000464378"/>
    </source>
</evidence>
<protein>
    <submittedName>
        <fullName evidence="1">Uncharacterized protein</fullName>
    </submittedName>
</protein>